<dbReference type="AlphaFoldDB" id="A0A401Q183"/>
<dbReference type="Pfam" id="PF07004">
    <property type="entry name" value="SHIPPO-rpt"/>
    <property type="match status" value="4"/>
</dbReference>
<evidence type="ECO:0000313" key="1">
    <source>
        <dbReference type="EMBL" id="GCB79114.1"/>
    </source>
</evidence>
<comment type="caution">
    <text evidence="1">The sequence shown here is derived from an EMBL/GenBank/DDBJ whole genome shotgun (WGS) entry which is preliminary data.</text>
</comment>
<accession>A0A401Q183</accession>
<proteinExistence type="predicted"/>
<name>A0A401Q183_SCYTO</name>
<dbReference type="OrthoDB" id="429991at2759"/>
<gene>
    <name evidence="1" type="ORF">scyTo_0017839</name>
</gene>
<dbReference type="PANTHER" id="PTHR21580">
    <property type="entry name" value="SHIPPO-1-RELATED"/>
    <property type="match status" value="1"/>
</dbReference>
<dbReference type="Proteomes" id="UP000288216">
    <property type="component" value="Unassembled WGS sequence"/>
</dbReference>
<keyword evidence="2" id="KW-1185">Reference proteome</keyword>
<evidence type="ECO:0000313" key="2">
    <source>
        <dbReference type="Proteomes" id="UP000288216"/>
    </source>
</evidence>
<reference evidence="1 2" key="1">
    <citation type="journal article" date="2018" name="Nat. Ecol. Evol.">
        <title>Shark genomes provide insights into elasmobranch evolution and the origin of vertebrates.</title>
        <authorList>
            <person name="Hara Y"/>
            <person name="Yamaguchi K"/>
            <person name="Onimaru K"/>
            <person name="Kadota M"/>
            <person name="Koyanagi M"/>
            <person name="Keeley SD"/>
            <person name="Tatsumi K"/>
            <person name="Tanaka K"/>
            <person name="Motone F"/>
            <person name="Kageyama Y"/>
            <person name="Nozu R"/>
            <person name="Adachi N"/>
            <person name="Nishimura O"/>
            <person name="Nakagawa R"/>
            <person name="Tanegashima C"/>
            <person name="Kiyatake I"/>
            <person name="Matsumoto R"/>
            <person name="Murakumo K"/>
            <person name="Nishida K"/>
            <person name="Terakita A"/>
            <person name="Kuratani S"/>
            <person name="Sato K"/>
            <person name="Hyodo S Kuraku.S."/>
        </authorList>
    </citation>
    <scope>NUCLEOTIDE SEQUENCE [LARGE SCALE GENOMIC DNA]</scope>
</reference>
<dbReference type="PANTHER" id="PTHR21580:SF28">
    <property type="entry name" value="BOREALIN N-TERMINAL DOMAIN-CONTAINING PROTEIN-RELATED"/>
    <property type="match status" value="1"/>
</dbReference>
<organism evidence="1 2">
    <name type="scientific">Scyliorhinus torazame</name>
    <name type="common">Cloudy catshark</name>
    <name type="synonym">Catulus torazame</name>
    <dbReference type="NCBI Taxonomy" id="75743"/>
    <lineage>
        <taxon>Eukaryota</taxon>
        <taxon>Metazoa</taxon>
        <taxon>Chordata</taxon>
        <taxon>Craniata</taxon>
        <taxon>Vertebrata</taxon>
        <taxon>Chondrichthyes</taxon>
        <taxon>Elasmobranchii</taxon>
        <taxon>Galeomorphii</taxon>
        <taxon>Galeoidea</taxon>
        <taxon>Carcharhiniformes</taxon>
        <taxon>Scyliorhinidae</taxon>
        <taxon>Scyliorhinus</taxon>
    </lineage>
</organism>
<dbReference type="EMBL" id="BFAA01011927">
    <property type="protein sequence ID" value="GCB79114.1"/>
    <property type="molecule type" value="Genomic_DNA"/>
</dbReference>
<dbReference type="InterPro" id="IPR051291">
    <property type="entry name" value="CIMAP"/>
</dbReference>
<dbReference type="InterPro" id="IPR010736">
    <property type="entry name" value="SHIPPO-rpt"/>
</dbReference>
<sequence length="209" mass="22447">MSNGLWVGSWRPHRPRGPIAAFYRSPGPKYGLPGSTGFVQHDATKYKSPAYSFGVTHARFTVDSSPGPAYLIPSLLTRKGKGGTPAYSLYGRPKDINPFQTPGPGTYSPEKAGKSAFSAAPSFSIAGRTKGFRTDRSPGPAAYLLPSVLGPNVVNKSSSANFSLSGRNKIGSFHEDFQKVTSVYTWFRAAISPQQHLLLPGVRVLACQQ</sequence>
<protein>
    <submittedName>
        <fullName evidence="1">Uncharacterized protein</fullName>
    </submittedName>
</protein>
<dbReference type="OMA" id="LMGRTQK"/>
<dbReference type="GO" id="GO:0005856">
    <property type="term" value="C:cytoskeleton"/>
    <property type="evidence" value="ECO:0007669"/>
    <property type="project" value="TreeGrafter"/>
</dbReference>